<comment type="caution">
    <text evidence="1">The sequence shown here is derived from an EMBL/GenBank/DDBJ whole genome shotgun (WGS) entry which is preliminary data.</text>
</comment>
<keyword evidence="2" id="KW-1185">Reference proteome</keyword>
<organism evidence="1 2">
    <name type="scientific">Metabacillus arenae</name>
    <dbReference type="NCBI Taxonomy" id="2771434"/>
    <lineage>
        <taxon>Bacteria</taxon>
        <taxon>Bacillati</taxon>
        <taxon>Bacillota</taxon>
        <taxon>Bacilli</taxon>
        <taxon>Bacillales</taxon>
        <taxon>Bacillaceae</taxon>
        <taxon>Metabacillus</taxon>
    </lineage>
</organism>
<dbReference type="SMART" id="SM00710">
    <property type="entry name" value="PbH1"/>
    <property type="match status" value="6"/>
</dbReference>
<accession>A0A926NCX8</accession>
<dbReference type="AlphaFoldDB" id="A0A926NCX8"/>
<evidence type="ECO:0000313" key="2">
    <source>
        <dbReference type="Proteomes" id="UP000626844"/>
    </source>
</evidence>
<dbReference type="RefSeq" id="WP_191155663.1">
    <property type="nucleotide sequence ID" value="NZ_JACXAI010000002.1"/>
</dbReference>
<dbReference type="Proteomes" id="UP000626844">
    <property type="component" value="Unassembled WGS sequence"/>
</dbReference>
<gene>
    <name evidence="1" type="ORF">IC621_03250</name>
</gene>
<dbReference type="InterPro" id="IPR012334">
    <property type="entry name" value="Pectin_lyas_fold"/>
</dbReference>
<proteinExistence type="predicted"/>
<dbReference type="Gene3D" id="2.160.20.10">
    <property type="entry name" value="Single-stranded right-handed beta-helix, Pectin lyase-like"/>
    <property type="match status" value="1"/>
</dbReference>
<reference evidence="1" key="1">
    <citation type="submission" date="2020-09" db="EMBL/GenBank/DDBJ databases">
        <title>A novel bacterium of genus Bacillus, isolated from South China Sea.</title>
        <authorList>
            <person name="Huang H."/>
            <person name="Mo K."/>
            <person name="Hu Y."/>
        </authorList>
    </citation>
    <scope>NUCLEOTIDE SEQUENCE</scope>
    <source>
        <strain evidence="1">IB182487</strain>
    </source>
</reference>
<evidence type="ECO:0000313" key="1">
    <source>
        <dbReference type="EMBL" id="MBD1379239.1"/>
    </source>
</evidence>
<name>A0A926NCX8_9BACI</name>
<dbReference type="InterPro" id="IPR006626">
    <property type="entry name" value="PbH1"/>
</dbReference>
<sequence length="536" mass="58282">MSFFKTSSEVRTLFKRADQVSITEFDHLKVSVSEGYDWEPAIQQACNSLPNGGTVLIPNHSEFFDFYSPITVPKNVDLLGTGGILRRRFNRTVASQSVRLEGNNKISFLKYDGGFDVIAPGAGENVYYQDFAPQDQVDGDYLFTGCTFSNSCGSFIVATGGSYVKVVGNHFIDWYDHCVYFAGRGVNDTDRYNKDIVVSGNTFRATKASTTRSAVKARNGVYNYSITGNTLDMATATFAEVGSGDSGEQRENENIAISGNAGICSTFVSIGYSGTTGLDVPVERVNITGNAVECIEGMFEMGSLPSSSVSTLPDSQRGVHVKSLIISNNSLKGKGFLVNGQISANHDGIETFTMNGNDMEIVSTNYVLFPMGNISKLNFKNNTVSFLDQTSGAQIISMYRQSTYLNYNASIVGEWTLEGNLLLKGAGKYVYENSAGKTETAFTFNLYLINNRIDNDSTGKRLVQVVGDHKDTVTTTIVAKDNKFIGGTNQASDWKTDKTGLIEENEKQKILTSPNGTVYKITVDDTGVVTGALYTA</sequence>
<dbReference type="SUPFAM" id="SSF51126">
    <property type="entry name" value="Pectin lyase-like"/>
    <property type="match status" value="1"/>
</dbReference>
<dbReference type="InterPro" id="IPR011050">
    <property type="entry name" value="Pectin_lyase_fold/virulence"/>
</dbReference>
<protein>
    <submittedName>
        <fullName evidence="1">Uncharacterized protein</fullName>
    </submittedName>
</protein>
<dbReference type="EMBL" id="JACXAI010000002">
    <property type="protein sequence ID" value="MBD1379239.1"/>
    <property type="molecule type" value="Genomic_DNA"/>
</dbReference>